<evidence type="ECO:0000256" key="1">
    <source>
        <dbReference type="SAM" id="Coils"/>
    </source>
</evidence>
<dbReference type="RefSeq" id="WP_250927567.1">
    <property type="nucleotide sequence ID" value="NZ_JAMQBK010000014.1"/>
</dbReference>
<organism evidence="2 3">
    <name type="scientific">Aporhodopirellula aestuarii</name>
    <dbReference type="NCBI Taxonomy" id="2950107"/>
    <lineage>
        <taxon>Bacteria</taxon>
        <taxon>Pseudomonadati</taxon>
        <taxon>Planctomycetota</taxon>
        <taxon>Planctomycetia</taxon>
        <taxon>Pirellulales</taxon>
        <taxon>Pirellulaceae</taxon>
        <taxon>Aporhodopirellula</taxon>
    </lineage>
</organism>
<evidence type="ECO:0000313" key="3">
    <source>
        <dbReference type="Proteomes" id="UP001202961"/>
    </source>
</evidence>
<dbReference type="Proteomes" id="UP001202961">
    <property type="component" value="Unassembled WGS sequence"/>
</dbReference>
<proteinExistence type="predicted"/>
<keyword evidence="1" id="KW-0175">Coiled coil</keyword>
<protein>
    <submittedName>
        <fullName evidence="2">Uncharacterized protein</fullName>
    </submittedName>
</protein>
<comment type="caution">
    <text evidence="2">The sequence shown here is derived from an EMBL/GenBank/DDBJ whole genome shotgun (WGS) entry which is preliminary data.</text>
</comment>
<dbReference type="EMBL" id="JAMQBK010000014">
    <property type="protein sequence ID" value="MCM2369896.1"/>
    <property type="molecule type" value="Genomic_DNA"/>
</dbReference>
<name>A0ABT0TZH4_9BACT</name>
<evidence type="ECO:0000313" key="2">
    <source>
        <dbReference type="EMBL" id="MCM2369896.1"/>
    </source>
</evidence>
<accession>A0ABT0TZH4</accession>
<sequence>MPSPDDCRIWCEEIRDILKDKIKRFQNKKLNKLKKCDERVVAALKRLQQKEQDESVEPTAQIYPILMRTYSQLSTEISEVVDGTRDHKVSRISDSLTILDSELKIALASSSREKKQAESQRDNQKKELVKKSLQNFSKAKKSAESLISKSQNKADAGDIDYATRMVEQSAVRVKEIVASTTYTAETPESIRDEIEKLNRIGSILAGSSSIRYEALMRDAQLAEVELRSIPEAATPLANLSRLISQARRLGASGQYSDAANQLEGYSRWLTEGRQAAKIRERALPTDALEEEAAEVRETLEDLNGLGSADEIAVFGRQIEALVKGKVDETAVASAIEELKRLDVTIDTRTQALMRVKADADKIVQTIESGRSTLLQELSIYRTRVARFDANSFKDVEEDINRFSERFNAAMELLNAPQIEDAAERLTSLQEELVDLRLRFSEEGWESEEFKAKLTNQLGQLRAIAAFPQVASEKATLQNLLFGLRAQCRNASGYTDAISEYESAGLEERFKALIEQAAELPSGEDFEELRKVSDTCWSEVRNQYSATSNLLLDLRTHLAEVPDPNDTRFHLLLETAWSKFNNQYDRLTDAEAIATLKDQSVASMQRVQDAINDVLQTPAKLEVLVGEIKESQSNIAVSKLPGMIAKLIEELGVLSESTKDFEDELNSIIEAGADAEDYESRLVALHKLIELRLAPLRRRTDAMAKRALEASEAFQDGLRYMEIPSRYQSVRNEFEMQARDIEDLARSGDPALIELANQMRMDCATRLLDVAPASNSTGERSGATFDMIDKLVKTLVNELGAGNKRVVSTYLPDTYLRLSRDLKEAIAETRRCEPGEGIQIIRKMEVPIVEAVQLAKSQKEKIELFESRVDVFQTEWKELRKLADRNILHPAKELNAYFDARIDEAKALSSTEKGLPEANKILQRLFREKMDLTGDDATSKIDAKNDVCKSNIAKVKEAAEQFVAQHRYCVEILIPEAKRLEENKGDGDLGQIEGMETIAKSAESSVKNYLKMLETNLVKKRGADKAPDLDKAREAFSQAQDMLEQIKRNAMRLASMTSSTNVNVSGNLVKVKANWEKQSRAFDTVIAAITSLMESDAKDVDAGGVDLPDSVDSVGFVEKLRSAKEVIGNLENSFDASAFNATFEILIQNPEGLEGAAKLELRRRKLAAREDALLIMRRYREEILLNPVFKKLVDASNPYEQKRVTGATGSLRAALKRVEIESLIA</sequence>
<feature type="coiled-coil region" evidence="1">
    <location>
        <begin position="107"/>
        <end position="134"/>
    </location>
</feature>
<gene>
    <name evidence="2" type="ORF">NB063_04590</name>
</gene>
<reference evidence="2 3" key="1">
    <citation type="journal article" date="2022" name="Syst. Appl. Microbiol.">
        <title>Rhodopirellula aestuarii sp. nov., a novel member of the genus Rhodopirellula isolated from brackish sediments collected in the Tagus River estuary, Portugal.</title>
        <authorList>
            <person name="Vitorino I.R."/>
            <person name="Klimek D."/>
            <person name="Calusinska M."/>
            <person name="Lobo-da-Cunha A."/>
            <person name="Vasconcelos V."/>
            <person name="Lage O.M."/>
        </authorList>
    </citation>
    <scope>NUCLEOTIDE SEQUENCE [LARGE SCALE GENOMIC DNA]</scope>
    <source>
        <strain evidence="2 3">ICT_H3.1</strain>
    </source>
</reference>
<keyword evidence="3" id="KW-1185">Reference proteome</keyword>